<sequence>MSSPHNRTDGKPEAWIEMLHEDRSDLDPILRDMYDQMREPDGHVDNILKIHSLHPASLQVHYDFYKLVMYGPSPLSRAQREMIAVVVSTVNQCHY</sequence>
<proteinExistence type="predicted"/>
<reference evidence="2" key="1">
    <citation type="submission" date="2018-05" db="EMBL/GenBank/DDBJ databases">
        <authorList>
            <person name="Lanie J.A."/>
            <person name="Ng W.-L."/>
            <person name="Kazmierczak K.M."/>
            <person name="Andrzejewski T.M."/>
            <person name="Davidsen T.M."/>
            <person name="Wayne K.J."/>
            <person name="Tettelin H."/>
            <person name="Glass J.I."/>
            <person name="Rusch D."/>
            <person name="Podicherti R."/>
            <person name="Tsui H.-C.T."/>
            <person name="Winkler M.E."/>
        </authorList>
    </citation>
    <scope>NUCLEOTIDE SEQUENCE</scope>
</reference>
<dbReference type="AlphaFoldDB" id="A0A381TLD0"/>
<dbReference type="Pfam" id="PF02627">
    <property type="entry name" value="CMD"/>
    <property type="match status" value="1"/>
</dbReference>
<dbReference type="PANTHER" id="PTHR35446">
    <property type="entry name" value="SI:CH211-175M2.5"/>
    <property type="match status" value="1"/>
</dbReference>
<name>A0A381TLD0_9ZZZZ</name>
<evidence type="ECO:0000313" key="2">
    <source>
        <dbReference type="EMBL" id="SVA16880.1"/>
    </source>
</evidence>
<dbReference type="Gene3D" id="1.20.1290.10">
    <property type="entry name" value="AhpD-like"/>
    <property type="match status" value="1"/>
</dbReference>
<dbReference type="InterPro" id="IPR003779">
    <property type="entry name" value="CMD-like"/>
</dbReference>
<dbReference type="InterPro" id="IPR029032">
    <property type="entry name" value="AhpD-like"/>
</dbReference>
<organism evidence="2">
    <name type="scientific">marine metagenome</name>
    <dbReference type="NCBI Taxonomy" id="408172"/>
    <lineage>
        <taxon>unclassified sequences</taxon>
        <taxon>metagenomes</taxon>
        <taxon>ecological metagenomes</taxon>
    </lineage>
</organism>
<feature type="domain" description="Carboxymuconolactone decarboxylase-like" evidence="1">
    <location>
        <begin position="63"/>
        <end position="95"/>
    </location>
</feature>
<protein>
    <recommendedName>
        <fullName evidence="1">Carboxymuconolactone decarboxylase-like domain-containing protein</fullName>
    </recommendedName>
</protein>
<dbReference type="EMBL" id="UINC01004791">
    <property type="protein sequence ID" value="SVA16880.1"/>
    <property type="molecule type" value="Genomic_DNA"/>
</dbReference>
<dbReference type="GO" id="GO:0051920">
    <property type="term" value="F:peroxiredoxin activity"/>
    <property type="evidence" value="ECO:0007669"/>
    <property type="project" value="InterPro"/>
</dbReference>
<dbReference type="SUPFAM" id="SSF69118">
    <property type="entry name" value="AhpD-like"/>
    <property type="match status" value="1"/>
</dbReference>
<gene>
    <name evidence="2" type="ORF">METZ01_LOCUS69734</name>
</gene>
<accession>A0A381TLD0</accession>
<dbReference type="PANTHER" id="PTHR35446:SF2">
    <property type="entry name" value="CARBOXYMUCONOLACTONE DECARBOXYLASE-LIKE DOMAIN-CONTAINING PROTEIN"/>
    <property type="match status" value="1"/>
</dbReference>
<evidence type="ECO:0000259" key="1">
    <source>
        <dbReference type="Pfam" id="PF02627"/>
    </source>
</evidence>